<dbReference type="EMBL" id="AEYP01089443">
    <property type="status" value="NOT_ANNOTATED_CDS"/>
    <property type="molecule type" value="Genomic_DNA"/>
</dbReference>
<dbReference type="Ensembl" id="ENSMPUT00000001190.1">
    <property type="protein sequence ID" value="ENSMPUP00000001165.1"/>
    <property type="gene ID" value="ENSMPUG00000001176.1"/>
</dbReference>
<evidence type="ECO:0000313" key="1">
    <source>
        <dbReference type="Ensembl" id="ENSMPUP00000001165.1"/>
    </source>
</evidence>
<dbReference type="InParanoid" id="M3XQ15"/>
<dbReference type="AlphaFoldDB" id="M3XQ15"/>
<sequence length="79" mass="9051">MIAIVVRSSAPSLQFEKQFLRPLKELLRPPHTLAQTINAWNAEPNFWDVEVRVRKECGVKTEYNIGNMEKCHAGAVCRL</sequence>
<dbReference type="HOGENOM" id="CLU_2612286_0_0_1"/>
<organism evidence="1">
    <name type="scientific">Mustela putorius furo</name>
    <name type="common">European domestic ferret</name>
    <name type="synonym">Mustela furo</name>
    <dbReference type="NCBI Taxonomy" id="9669"/>
    <lineage>
        <taxon>Eukaryota</taxon>
        <taxon>Metazoa</taxon>
        <taxon>Chordata</taxon>
        <taxon>Craniata</taxon>
        <taxon>Vertebrata</taxon>
        <taxon>Euteleostomi</taxon>
        <taxon>Mammalia</taxon>
        <taxon>Eutheria</taxon>
        <taxon>Laurasiatheria</taxon>
        <taxon>Carnivora</taxon>
        <taxon>Caniformia</taxon>
        <taxon>Musteloidea</taxon>
        <taxon>Mustelidae</taxon>
        <taxon>Mustelinae</taxon>
        <taxon>Mustela</taxon>
    </lineage>
</organism>
<accession>M3XQ15</accession>
<protein>
    <submittedName>
        <fullName evidence="1">Uncharacterized protein</fullName>
    </submittedName>
</protein>
<proteinExistence type="predicted"/>
<name>M3XQ15_MUSPF</name>
<reference evidence="1" key="1">
    <citation type="submission" date="2024-06" db="UniProtKB">
        <authorList>
            <consortium name="Ensembl"/>
        </authorList>
    </citation>
    <scope>IDENTIFICATION</scope>
</reference>